<dbReference type="STRING" id="1912961.BU204_34050"/>
<dbReference type="Pfam" id="PF12079">
    <property type="entry name" value="DUF3558"/>
    <property type="match status" value="1"/>
</dbReference>
<reference evidence="3 4" key="1">
    <citation type="submission" date="2016-12" db="EMBL/GenBank/DDBJ databases">
        <title>The draft genome sequence of Actinophytocola sp. 11-183.</title>
        <authorList>
            <person name="Wang W."/>
            <person name="Yuan L."/>
        </authorList>
    </citation>
    <scope>NUCLEOTIDE SEQUENCE [LARGE SCALE GENOMIC DNA]</scope>
    <source>
        <strain evidence="3 4">11-183</strain>
    </source>
</reference>
<feature type="signal peptide" evidence="2">
    <location>
        <begin position="1"/>
        <end position="25"/>
    </location>
</feature>
<comment type="caution">
    <text evidence="3">The sequence shown here is derived from an EMBL/GenBank/DDBJ whole genome shotgun (WGS) entry which is preliminary data.</text>
</comment>
<accession>A0A1Q8C2S0</accession>
<feature type="chain" id="PRO_5012977258" description="DUF3558 domain-containing protein" evidence="2">
    <location>
        <begin position="26"/>
        <end position="172"/>
    </location>
</feature>
<evidence type="ECO:0000256" key="1">
    <source>
        <dbReference type="SAM" id="MobiDB-lite"/>
    </source>
</evidence>
<sequence>MRRSRSLLVLACSTALLSGCSAVEAGTPVPVEGSSSPGTTGSAGQDEANPLEGVAPCDVLTPEAEVDLGLEKGEQVGDLSCDWKKAGGVGVLVTLFPEDGSGDLPEQGSPVDVGTFDAYLIERPGGDEGACSLVMSTSSSSYLLMTAVNGRQTEGACELVVSVGEQVDDQLS</sequence>
<dbReference type="EMBL" id="MSIE01000092">
    <property type="protein sequence ID" value="OLF08636.1"/>
    <property type="molecule type" value="Genomic_DNA"/>
</dbReference>
<evidence type="ECO:0000313" key="4">
    <source>
        <dbReference type="Proteomes" id="UP000185596"/>
    </source>
</evidence>
<evidence type="ECO:0000256" key="2">
    <source>
        <dbReference type="SAM" id="SignalP"/>
    </source>
</evidence>
<feature type="compositionally biased region" description="Low complexity" evidence="1">
    <location>
        <begin position="33"/>
        <end position="44"/>
    </location>
</feature>
<gene>
    <name evidence="3" type="ORF">BU204_34050</name>
</gene>
<dbReference type="RefSeq" id="WP_075129922.1">
    <property type="nucleotide sequence ID" value="NZ_MSIE01000092.1"/>
</dbReference>
<dbReference type="PROSITE" id="PS51257">
    <property type="entry name" value="PROKAR_LIPOPROTEIN"/>
    <property type="match status" value="1"/>
</dbReference>
<protein>
    <recommendedName>
        <fullName evidence="5">DUF3558 domain-containing protein</fullName>
    </recommendedName>
</protein>
<keyword evidence="4" id="KW-1185">Reference proteome</keyword>
<dbReference type="InterPro" id="IPR024520">
    <property type="entry name" value="DUF3558"/>
</dbReference>
<keyword evidence="2" id="KW-0732">Signal</keyword>
<proteinExistence type="predicted"/>
<dbReference type="AlphaFoldDB" id="A0A1Q8C2S0"/>
<name>A0A1Q8C2S0_9PSEU</name>
<evidence type="ECO:0000313" key="3">
    <source>
        <dbReference type="EMBL" id="OLF08636.1"/>
    </source>
</evidence>
<feature type="region of interest" description="Disordered" evidence="1">
    <location>
        <begin position="28"/>
        <end position="54"/>
    </location>
</feature>
<organism evidence="3 4">
    <name type="scientific">Actinophytocola xanthii</name>
    <dbReference type="NCBI Taxonomy" id="1912961"/>
    <lineage>
        <taxon>Bacteria</taxon>
        <taxon>Bacillati</taxon>
        <taxon>Actinomycetota</taxon>
        <taxon>Actinomycetes</taxon>
        <taxon>Pseudonocardiales</taxon>
        <taxon>Pseudonocardiaceae</taxon>
    </lineage>
</organism>
<dbReference type="Proteomes" id="UP000185596">
    <property type="component" value="Unassembled WGS sequence"/>
</dbReference>
<evidence type="ECO:0008006" key="5">
    <source>
        <dbReference type="Google" id="ProtNLM"/>
    </source>
</evidence>